<name>A0A844Z2F8_9SPHN</name>
<protein>
    <submittedName>
        <fullName evidence="1">Uncharacterized protein</fullName>
    </submittedName>
</protein>
<dbReference type="Proteomes" id="UP000466966">
    <property type="component" value="Unassembled WGS sequence"/>
</dbReference>
<dbReference type="EMBL" id="WTYV01000007">
    <property type="protein sequence ID" value="MXO73171.1"/>
    <property type="molecule type" value="Genomic_DNA"/>
</dbReference>
<organism evidence="1 2">
    <name type="scientific">Alteraurantiacibacter buctensis</name>
    <dbReference type="NCBI Taxonomy" id="1503981"/>
    <lineage>
        <taxon>Bacteria</taxon>
        <taxon>Pseudomonadati</taxon>
        <taxon>Pseudomonadota</taxon>
        <taxon>Alphaproteobacteria</taxon>
        <taxon>Sphingomonadales</taxon>
        <taxon>Erythrobacteraceae</taxon>
        <taxon>Alteraurantiacibacter</taxon>
    </lineage>
</organism>
<reference evidence="1 2" key="1">
    <citation type="submission" date="2019-12" db="EMBL/GenBank/DDBJ databases">
        <title>Genomic-based taxomic classification of the family Erythrobacteraceae.</title>
        <authorList>
            <person name="Xu L."/>
        </authorList>
    </citation>
    <scope>NUCLEOTIDE SEQUENCE [LARGE SCALE GENOMIC DNA]</scope>
    <source>
        <strain evidence="1 2">M0322</strain>
    </source>
</reference>
<sequence length="71" mass="7580">MSTKRFESLSALIREGLMLRVECRCGRVVLLDPGKLLDRSIAAGGGHLISKVASRLRCGDCGARPSHFGPG</sequence>
<accession>A0A844Z2F8</accession>
<dbReference type="RefSeq" id="WP_160773090.1">
    <property type="nucleotide sequence ID" value="NZ_WTYV01000007.1"/>
</dbReference>
<keyword evidence="2" id="KW-1185">Reference proteome</keyword>
<comment type="caution">
    <text evidence="1">The sequence shown here is derived from an EMBL/GenBank/DDBJ whole genome shotgun (WGS) entry which is preliminary data.</text>
</comment>
<proteinExistence type="predicted"/>
<evidence type="ECO:0000313" key="1">
    <source>
        <dbReference type="EMBL" id="MXO73171.1"/>
    </source>
</evidence>
<dbReference type="OrthoDB" id="7510461at2"/>
<evidence type="ECO:0000313" key="2">
    <source>
        <dbReference type="Proteomes" id="UP000466966"/>
    </source>
</evidence>
<gene>
    <name evidence="1" type="ORF">GRI99_16200</name>
</gene>
<dbReference type="AlphaFoldDB" id="A0A844Z2F8"/>